<proteinExistence type="predicted"/>
<name>A0A098BZZ1_9BACT</name>
<keyword evidence="2" id="KW-1185">Reference proteome</keyword>
<accession>A0A098BZZ1</accession>
<organism evidence="1 2">
    <name type="scientific">Fermentimonas caenicola</name>
    <dbReference type="NCBI Taxonomy" id="1562970"/>
    <lineage>
        <taxon>Bacteria</taxon>
        <taxon>Pseudomonadati</taxon>
        <taxon>Bacteroidota</taxon>
        <taxon>Bacteroidia</taxon>
        <taxon>Bacteroidales</taxon>
        <taxon>Dysgonomonadaceae</taxon>
        <taxon>Fermentimonas</taxon>
    </lineage>
</organism>
<dbReference type="EMBL" id="LN515532">
    <property type="protein sequence ID" value="CEA16234.1"/>
    <property type="molecule type" value="Genomic_DNA"/>
</dbReference>
<dbReference type="Gene3D" id="3.30.2310.40">
    <property type="match status" value="1"/>
</dbReference>
<evidence type="ECO:0000313" key="2">
    <source>
        <dbReference type="Proteomes" id="UP000032417"/>
    </source>
</evidence>
<reference evidence="1 2" key="1">
    <citation type="submission" date="2014-08" db="EMBL/GenBank/DDBJ databases">
        <authorList>
            <person name="Wibberg D."/>
        </authorList>
    </citation>
    <scope>NUCLEOTIDE SEQUENCE [LARGE SCALE GENOMIC DNA]</scope>
    <source>
        <strain evidence="2">ING2-E5B</strain>
    </source>
</reference>
<sequence length="104" mass="12278">MEEIRVKVISGVKCLLYLNDREKNAQALLDLEIAPNKRTEIIMALKPEDFYRIEEGRFHDLFEMYSFGKMVKGIEIYIKISITERNVVCVSFHEAEFPIDYPFK</sequence>
<dbReference type="Proteomes" id="UP000032417">
    <property type="component" value="Chromosome 1"/>
</dbReference>
<protein>
    <submittedName>
        <fullName evidence="1">Uncharacterized protein</fullName>
    </submittedName>
</protein>
<dbReference type="KEGG" id="pbt:ING2E5B_1486"/>
<dbReference type="OrthoDB" id="1366475at2"/>
<dbReference type="HOGENOM" id="CLU_149158_1_0_10"/>
<gene>
    <name evidence="1" type="ORF">ING2E5B_1486</name>
</gene>
<evidence type="ECO:0000313" key="1">
    <source>
        <dbReference type="EMBL" id="CEA16234.1"/>
    </source>
</evidence>
<dbReference type="STRING" id="1562970.ING2E5B_1486"/>
<dbReference type="InterPro" id="IPR038493">
    <property type="entry name" value="MqsR_sf"/>
</dbReference>
<dbReference type="AlphaFoldDB" id="A0A098BZZ1"/>